<name>A0A8T1UHT0_9STRA</name>
<dbReference type="EMBL" id="JAENGZ010000305">
    <property type="protein sequence ID" value="KAG6962513.1"/>
    <property type="molecule type" value="Genomic_DNA"/>
</dbReference>
<sequence>MRSIFYVALAFAVLARSSVVAAFPDPDESRLLSNTSPDSAAKSKRSLRVAVQEGRGDGNGGIWKAISLPGKIIKVPEIDMKKYLEAAKLAKIKEAAKKVARPSTS</sequence>
<evidence type="ECO:0000256" key="1">
    <source>
        <dbReference type="SAM" id="MobiDB-lite"/>
    </source>
</evidence>
<feature type="region of interest" description="Disordered" evidence="1">
    <location>
        <begin position="27"/>
        <end position="46"/>
    </location>
</feature>
<evidence type="ECO:0000256" key="2">
    <source>
        <dbReference type="SAM" id="SignalP"/>
    </source>
</evidence>
<dbReference type="VEuPathDB" id="FungiDB:PC110_g16443"/>
<feature type="signal peptide" evidence="2">
    <location>
        <begin position="1"/>
        <end position="22"/>
    </location>
</feature>
<dbReference type="OrthoDB" id="127916at2759"/>
<reference evidence="3" key="1">
    <citation type="submission" date="2021-01" db="EMBL/GenBank/DDBJ databases">
        <title>Phytophthora aleatoria, a newly-described species from Pinus radiata is distinct from Phytophthora cactorum isolates based on comparative genomics.</title>
        <authorList>
            <person name="Mcdougal R."/>
            <person name="Panda P."/>
            <person name="Williams N."/>
            <person name="Studholme D.J."/>
        </authorList>
    </citation>
    <scope>NUCLEOTIDE SEQUENCE</scope>
    <source>
        <strain evidence="3">NZFS 3830</strain>
    </source>
</reference>
<evidence type="ECO:0000313" key="3">
    <source>
        <dbReference type="EMBL" id="KAG6962513.1"/>
    </source>
</evidence>
<protein>
    <recommendedName>
        <fullName evidence="5">RxLR effector protein</fullName>
    </recommendedName>
</protein>
<evidence type="ECO:0008006" key="5">
    <source>
        <dbReference type="Google" id="ProtNLM"/>
    </source>
</evidence>
<keyword evidence="2" id="KW-0732">Signal</keyword>
<proteinExistence type="predicted"/>
<feature type="chain" id="PRO_5035924344" description="RxLR effector protein" evidence="2">
    <location>
        <begin position="23"/>
        <end position="105"/>
    </location>
</feature>
<accession>A0A8T1UHT0</accession>
<dbReference type="AlphaFoldDB" id="A0A8T1UHT0"/>
<evidence type="ECO:0000313" key="4">
    <source>
        <dbReference type="Proteomes" id="UP000688947"/>
    </source>
</evidence>
<gene>
    <name evidence="3" type="ORF">JG687_00007111</name>
</gene>
<comment type="caution">
    <text evidence="3">The sequence shown here is derived from an EMBL/GenBank/DDBJ whole genome shotgun (WGS) entry which is preliminary data.</text>
</comment>
<dbReference type="Proteomes" id="UP000688947">
    <property type="component" value="Unassembled WGS sequence"/>
</dbReference>
<organism evidence="3 4">
    <name type="scientific">Phytophthora cactorum</name>
    <dbReference type="NCBI Taxonomy" id="29920"/>
    <lineage>
        <taxon>Eukaryota</taxon>
        <taxon>Sar</taxon>
        <taxon>Stramenopiles</taxon>
        <taxon>Oomycota</taxon>
        <taxon>Peronosporomycetes</taxon>
        <taxon>Peronosporales</taxon>
        <taxon>Peronosporaceae</taxon>
        <taxon>Phytophthora</taxon>
    </lineage>
</organism>